<evidence type="ECO:0000256" key="3">
    <source>
        <dbReference type="ARBA" id="ARBA00035306"/>
    </source>
</evidence>
<dbReference type="Pfam" id="PF10343">
    <property type="entry name" value="Q_salvage"/>
    <property type="match status" value="1"/>
</dbReference>
<keyword evidence="8" id="KW-1185">Reference proteome</keyword>
<dbReference type="InterPro" id="IPR019438">
    <property type="entry name" value="Q_salvage"/>
</dbReference>
<dbReference type="FunCoup" id="A0A0D2WNQ0">
    <property type="interactions" value="198"/>
</dbReference>
<comment type="similarity">
    <text evidence="2 6">Belongs to the QNG1 protein family.</text>
</comment>
<evidence type="ECO:0000313" key="7">
    <source>
        <dbReference type="EMBL" id="KJE92058.1"/>
    </source>
</evidence>
<comment type="catalytic activity">
    <reaction evidence="5 6">
        <text>queuosine 5'-phosphate + H2O = queuine + D-ribose 5-phosphate</text>
        <dbReference type="Rhea" id="RHEA:75387"/>
        <dbReference type="ChEBI" id="CHEBI:15377"/>
        <dbReference type="ChEBI" id="CHEBI:17433"/>
        <dbReference type="ChEBI" id="CHEBI:78346"/>
        <dbReference type="ChEBI" id="CHEBI:194371"/>
    </reaction>
    <physiologicalReaction direction="left-to-right" evidence="5 6">
        <dbReference type="Rhea" id="RHEA:75388"/>
    </physiologicalReaction>
</comment>
<dbReference type="STRING" id="595528.A0A0D2WNQ0"/>
<dbReference type="EMBL" id="KE346363">
    <property type="protein sequence ID" value="KJE92058.1"/>
    <property type="molecule type" value="Genomic_DNA"/>
</dbReference>
<evidence type="ECO:0000256" key="6">
    <source>
        <dbReference type="RuleBase" id="RU365002"/>
    </source>
</evidence>
<organism evidence="7 8">
    <name type="scientific">Capsaspora owczarzaki (strain ATCC 30864)</name>
    <dbReference type="NCBI Taxonomy" id="595528"/>
    <lineage>
        <taxon>Eukaryota</taxon>
        <taxon>Filasterea</taxon>
        <taxon>Capsaspora</taxon>
    </lineage>
</organism>
<dbReference type="InParanoid" id="A0A0D2WNQ0"/>
<protein>
    <recommendedName>
        <fullName evidence="3 6">Queuosine 5'-phosphate N-glycosylase/hydrolase</fullName>
        <ecNumber evidence="6">3.2.2.-</ecNumber>
    </recommendedName>
    <alternativeName>
        <fullName evidence="4 6">Queuosine-nucleotide N-glycosylase/hydrolase</fullName>
    </alternativeName>
</protein>
<dbReference type="PANTHER" id="PTHR21314:SF0">
    <property type="entry name" value="QUEUOSINE 5'-PHOSPHATE N-GLYCOSYLASE_HYDROLASE"/>
    <property type="match status" value="1"/>
</dbReference>
<dbReference type="GO" id="GO:0016787">
    <property type="term" value="F:hydrolase activity"/>
    <property type="evidence" value="ECO:0007669"/>
    <property type="project" value="UniProtKB-KW"/>
</dbReference>
<dbReference type="OrthoDB" id="416777at2759"/>
<evidence type="ECO:0000256" key="2">
    <source>
        <dbReference type="ARBA" id="ARBA00035119"/>
    </source>
</evidence>
<reference evidence="8" key="1">
    <citation type="submission" date="2011-02" db="EMBL/GenBank/DDBJ databases">
        <title>The Genome Sequence of Capsaspora owczarzaki ATCC 30864.</title>
        <authorList>
            <person name="Russ C."/>
            <person name="Cuomo C."/>
            <person name="Burger G."/>
            <person name="Gray M.W."/>
            <person name="Holland P.W.H."/>
            <person name="King N."/>
            <person name="Lang F.B.F."/>
            <person name="Roger A.J."/>
            <person name="Ruiz-Trillo I."/>
            <person name="Young S.K."/>
            <person name="Zeng Q."/>
            <person name="Gargeya S."/>
            <person name="Alvarado L."/>
            <person name="Berlin A."/>
            <person name="Chapman S.B."/>
            <person name="Chen Z."/>
            <person name="Freedman E."/>
            <person name="Gellesch M."/>
            <person name="Goldberg J."/>
            <person name="Griggs A."/>
            <person name="Gujja S."/>
            <person name="Heilman E."/>
            <person name="Heiman D."/>
            <person name="Howarth C."/>
            <person name="Mehta T."/>
            <person name="Neiman D."/>
            <person name="Pearson M."/>
            <person name="Roberts A."/>
            <person name="Saif S."/>
            <person name="Shea T."/>
            <person name="Shenoy N."/>
            <person name="Sisk P."/>
            <person name="Stolte C."/>
            <person name="Sykes S."/>
            <person name="White J."/>
            <person name="Yandava C."/>
            <person name="Haas B."/>
            <person name="Nusbaum C."/>
            <person name="Birren B."/>
        </authorList>
    </citation>
    <scope>NUCLEOTIDE SEQUENCE</scope>
    <source>
        <strain evidence="8">ATCC 30864</strain>
    </source>
</reference>
<dbReference type="Proteomes" id="UP000008743">
    <property type="component" value="Unassembled WGS sequence"/>
</dbReference>
<dbReference type="EC" id="3.2.2.-" evidence="6"/>
<name>A0A0D2WNQ0_CAPO3</name>
<gene>
    <name evidence="7" type="ORF">CAOG_003086</name>
</gene>
<dbReference type="OMA" id="FSFWSEE"/>
<keyword evidence="1 6" id="KW-0378">Hydrolase</keyword>
<comment type="function">
    <text evidence="6">Catalyzes the hydrolysis of queuosine 5'-phosphate, releasing the nucleobase queuine (q). Is required for salvage of queuine from exogenous queuosine (Q) that is imported and then converted to queuosine 5'-phosphate intracellularly.</text>
</comment>
<proteinExistence type="inferred from homology"/>
<dbReference type="PANTHER" id="PTHR21314">
    <property type="entry name" value="QUEUOSINE 5'-PHOSPHATE N-GLYCOSYLASE_HYDROLASE-RELATED"/>
    <property type="match status" value="1"/>
</dbReference>
<evidence type="ECO:0000313" key="8">
    <source>
        <dbReference type="Proteomes" id="UP000008743"/>
    </source>
</evidence>
<dbReference type="PhylomeDB" id="A0A0D2WNQ0"/>
<accession>A0A0D2WNQ0</accession>
<evidence type="ECO:0000256" key="5">
    <source>
        <dbReference type="ARBA" id="ARBA00048204"/>
    </source>
</evidence>
<dbReference type="GO" id="GO:0006400">
    <property type="term" value="P:tRNA modification"/>
    <property type="evidence" value="ECO:0007669"/>
    <property type="project" value="TreeGrafter"/>
</dbReference>
<dbReference type="eggNOG" id="KOG2524">
    <property type="taxonomic scope" value="Eukaryota"/>
</dbReference>
<evidence type="ECO:0000256" key="4">
    <source>
        <dbReference type="ARBA" id="ARBA00035393"/>
    </source>
</evidence>
<dbReference type="RefSeq" id="XP_004363925.1">
    <property type="nucleotide sequence ID" value="XM_004363868.2"/>
</dbReference>
<dbReference type="AlphaFoldDB" id="A0A0D2WNQ0"/>
<evidence type="ECO:0000256" key="1">
    <source>
        <dbReference type="ARBA" id="ARBA00022801"/>
    </source>
</evidence>
<sequence length="290" mass="33372">MSNPLNPQSLSDATLEWIFVVDTLNFSFWPEDPAVPFTVEYKDKSYTNYWSLCAAINRALEEGIAITDPAYYATITMEQLQHVFRSSTATPIPLLNERLAALHEAGTALVEHFDGKFANMLRLASHSADVLMRDVLKHMPMYRDRAAYHGVELCFYKRLQILVADIWACYDGKGDGYFSDIDLITMFADYRVPQALVHLGALEYSPALLERLKRHELMLSGDPDEVEIRGCSIWVVELIRARIAVILREEDPRRPPPNAIQIDFFLWDLAQEFREQMKRVPIHLVRSAFY</sequence>